<comment type="caution">
    <text evidence="7">The sequence shown here is derived from an EMBL/GenBank/DDBJ whole genome shotgun (WGS) entry which is preliminary data.</text>
</comment>
<reference evidence="8" key="1">
    <citation type="journal article" date="2019" name="IScience">
        <title>Narwhal Genome Reveals Long-Term Low Genetic Diversity despite Current Large Abundance Size.</title>
        <authorList>
            <person name="Westbury M.V."/>
            <person name="Petersen B."/>
            <person name="Garde E."/>
            <person name="Heide-Jorgensen M.P."/>
            <person name="Lorenzen E.D."/>
        </authorList>
    </citation>
    <scope>NUCLEOTIDE SEQUENCE [LARGE SCALE GENOMIC DNA]</scope>
</reference>
<dbReference type="AlphaFoldDB" id="A0A4U1EZZ3"/>
<evidence type="ECO:0000256" key="3">
    <source>
        <dbReference type="ARBA" id="ARBA00022692"/>
    </source>
</evidence>
<comment type="similarity">
    <text evidence="2">Belongs to the IFI6/IFI27 family.</text>
</comment>
<dbReference type="InterPro" id="IPR038213">
    <property type="entry name" value="IFI6/IFI27-like_sf"/>
</dbReference>
<evidence type="ECO:0000256" key="2">
    <source>
        <dbReference type="ARBA" id="ARBA00007262"/>
    </source>
</evidence>
<feature type="chain" id="PRO_5020609992" evidence="6">
    <location>
        <begin position="23"/>
        <end position="506"/>
    </location>
</feature>
<evidence type="ECO:0000256" key="6">
    <source>
        <dbReference type="SAM" id="SignalP"/>
    </source>
</evidence>
<evidence type="ECO:0000313" key="8">
    <source>
        <dbReference type="Proteomes" id="UP000308365"/>
    </source>
</evidence>
<dbReference type="EMBL" id="RWIC01000544">
    <property type="protein sequence ID" value="TKC42521.1"/>
    <property type="molecule type" value="Genomic_DNA"/>
</dbReference>
<dbReference type="Pfam" id="PF06140">
    <property type="entry name" value="Ifi-6-16"/>
    <property type="match status" value="2"/>
</dbReference>
<feature type="non-terminal residue" evidence="7">
    <location>
        <position position="506"/>
    </location>
</feature>
<evidence type="ECO:0000256" key="1">
    <source>
        <dbReference type="ARBA" id="ARBA00004141"/>
    </source>
</evidence>
<gene>
    <name evidence="7" type="ORF">EI555_001002</name>
</gene>
<proteinExistence type="inferred from homology"/>
<dbReference type="PANTHER" id="PTHR16932:SF2">
    <property type="entry name" value="INTERFERON ALPHA-INDUCIBLE PROTEIN 27, MITOCHONDRIAL"/>
    <property type="match status" value="1"/>
</dbReference>
<evidence type="ECO:0000256" key="4">
    <source>
        <dbReference type="ARBA" id="ARBA00022989"/>
    </source>
</evidence>
<dbReference type="GO" id="GO:0031966">
    <property type="term" value="C:mitochondrial membrane"/>
    <property type="evidence" value="ECO:0007669"/>
    <property type="project" value="TreeGrafter"/>
</dbReference>
<sequence>MGFTGSGIAAVSLVAKMMSAAATANGGGVAAGSLGQPDFPCHPTTSWARLGQLLGPGCGVEKRKPLPLLHKDPVLKQRGAPGLEMTLQGLRMSVPQMTSPLPPKILQRSIGNKEEMLCCPSSLIQLPASLKGSQNTDKLKTHRSFCNPSTISWTLPRPASSTSSEQPLYPLEPLEIFKGSGSTVSAIWVPVSFYAIEFTSAVLLASNLASKILSAGSLVKVGAAASGGVLAGLPWLSVPGRDWWELAWGLGRAQGPAQGPMGGDNSITFRLTLSSNASLAGATSTLGSLLGTLNGSYLLGCPAAALTTFPLGDNWPWVIDTHPWTPTQHMGPRLLQLWREELLCGDAVETQSWDPSRAQNVLLALCWALAVLPSTPDCGPGLESLPSSGFTPSPGSLKSPKLDVLCVCDVGACPSPPQPSSSPPTALAVGAVPVVLGAVGFTGAGITASSLAAKMMSAAAMANGGGVAASSPVATLQSVGKCPRWGLLWKVREDKSLRASSPDLSP</sequence>
<evidence type="ECO:0000313" key="7">
    <source>
        <dbReference type="EMBL" id="TKC42521.1"/>
    </source>
</evidence>
<comment type="subcellular location">
    <subcellularLocation>
        <location evidence="1">Membrane</location>
        <topology evidence="1">Multi-pass membrane protein</topology>
    </subcellularLocation>
</comment>
<evidence type="ECO:0000256" key="5">
    <source>
        <dbReference type="ARBA" id="ARBA00023136"/>
    </source>
</evidence>
<protein>
    <submittedName>
        <fullName evidence="7">Uncharacterized protein</fullName>
    </submittedName>
</protein>
<keyword evidence="3" id="KW-0812">Transmembrane</keyword>
<keyword evidence="5" id="KW-0472">Membrane</keyword>
<dbReference type="GO" id="GO:0097193">
    <property type="term" value="P:intrinsic apoptotic signaling pathway"/>
    <property type="evidence" value="ECO:0007669"/>
    <property type="project" value="TreeGrafter"/>
</dbReference>
<feature type="signal peptide" evidence="6">
    <location>
        <begin position="1"/>
        <end position="22"/>
    </location>
</feature>
<keyword evidence="4" id="KW-1133">Transmembrane helix</keyword>
<accession>A0A4U1EZZ3</accession>
<name>A0A4U1EZZ3_MONMO</name>
<organism evidence="7 8">
    <name type="scientific">Monodon monoceros</name>
    <name type="common">Narwhal</name>
    <name type="synonym">Ceratodon monodon</name>
    <dbReference type="NCBI Taxonomy" id="40151"/>
    <lineage>
        <taxon>Eukaryota</taxon>
        <taxon>Metazoa</taxon>
        <taxon>Chordata</taxon>
        <taxon>Craniata</taxon>
        <taxon>Vertebrata</taxon>
        <taxon>Euteleostomi</taxon>
        <taxon>Mammalia</taxon>
        <taxon>Eutheria</taxon>
        <taxon>Laurasiatheria</taxon>
        <taxon>Artiodactyla</taxon>
        <taxon>Whippomorpha</taxon>
        <taxon>Cetacea</taxon>
        <taxon>Odontoceti</taxon>
        <taxon>Monodontidae</taxon>
        <taxon>Monodon</taxon>
    </lineage>
</organism>
<dbReference type="InterPro" id="IPR009311">
    <property type="entry name" value="IFI6/IFI27-like"/>
</dbReference>
<dbReference type="Gene3D" id="6.10.110.10">
    <property type="match status" value="2"/>
</dbReference>
<dbReference type="GO" id="GO:0001836">
    <property type="term" value="P:release of cytochrome c from mitochondria"/>
    <property type="evidence" value="ECO:0007669"/>
    <property type="project" value="TreeGrafter"/>
</dbReference>
<dbReference type="PANTHER" id="PTHR16932">
    <property type="entry name" value="INTERFERON ALPHA-INDUCIBLE PROTEIN 27"/>
    <property type="match status" value="1"/>
</dbReference>
<dbReference type="Proteomes" id="UP000308365">
    <property type="component" value="Unassembled WGS sequence"/>
</dbReference>
<keyword evidence="6" id="KW-0732">Signal</keyword>